<gene>
    <name evidence="1" type="ORF">J07HQW1_03333</name>
</gene>
<evidence type="ECO:0000313" key="2">
    <source>
        <dbReference type="Proteomes" id="UP000030649"/>
    </source>
</evidence>
<dbReference type="Proteomes" id="UP000030649">
    <property type="component" value="Unassembled WGS sequence"/>
</dbReference>
<protein>
    <submittedName>
        <fullName evidence="1">Uncharacterized protein</fullName>
    </submittedName>
</protein>
<proteinExistence type="predicted"/>
<sequence>MHRNPEWSIAGREFRFVDIHVDVDVYVDASVITPILR</sequence>
<reference evidence="1 2" key="1">
    <citation type="journal article" date="2013" name="PLoS ONE">
        <title>Assembly-driven community genomics of a hypersaline microbial ecosystem.</title>
        <authorList>
            <person name="Podell S."/>
            <person name="Ugalde J.A."/>
            <person name="Narasingarao P."/>
            <person name="Banfield J.F."/>
            <person name="Heidelberg K.B."/>
            <person name="Allen E.E."/>
        </authorList>
    </citation>
    <scope>NUCLEOTIDE SEQUENCE [LARGE SCALE GENOMIC DNA]</scope>
    <source>
        <strain evidence="2">J07HQW1</strain>
    </source>
</reference>
<dbReference type="AlphaFoldDB" id="U1PI04"/>
<evidence type="ECO:0000313" key="1">
    <source>
        <dbReference type="EMBL" id="ERG93272.1"/>
    </source>
</evidence>
<name>U1PI04_9EURY</name>
<accession>U1PI04</accession>
<organism evidence="1 2">
    <name type="scientific">Haloquadratum walsbyi J07HQW1</name>
    <dbReference type="NCBI Taxonomy" id="1238424"/>
    <lineage>
        <taxon>Archaea</taxon>
        <taxon>Methanobacteriati</taxon>
        <taxon>Methanobacteriota</taxon>
        <taxon>Stenosarchaea group</taxon>
        <taxon>Halobacteria</taxon>
        <taxon>Halobacteriales</taxon>
        <taxon>Haloferacaceae</taxon>
        <taxon>Haloquadratum</taxon>
    </lineage>
</organism>
<dbReference type="EMBL" id="KE356560">
    <property type="protein sequence ID" value="ERG93272.1"/>
    <property type="molecule type" value="Genomic_DNA"/>
</dbReference>
<dbReference type="HOGENOM" id="CLU_3338377_0_0_2"/>